<reference evidence="1 2" key="1">
    <citation type="submission" date="2017-03" db="EMBL/GenBank/DDBJ databases">
        <title>Complete genome sequence of Candidatus 'Thiodictyon syntrophicum' sp. nov. strain Cad16T, a photolithoautotroph purple sulfur bacterium isolated from an alpine meromictic lake.</title>
        <authorList>
            <person name="Luedin S.M."/>
            <person name="Pothier J.F."/>
            <person name="Danza F."/>
            <person name="Storelli N."/>
            <person name="Wittwer M."/>
            <person name="Tonolla M."/>
        </authorList>
    </citation>
    <scope>NUCLEOTIDE SEQUENCE [LARGE SCALE GENOMIC DNA]</scope>
    <source>
        <strain evidence="1 2">Cad16T</strain>
        <plasmid evidence="2">Plasmid pts417</plasmid>
    </source>
</reference>
<gene>
    <name evidence="1" type="ORF">THSYN_29710</name>
</gene>
<accession>A0A2K8UHT1</accession>
<sequence>MHALNILHHCLAPLLAHIHRRRLATLLEAVAASVSGPQLTLTDIGRRCAGSARLHHKIKRADRLLGNTRLQGEARTVYGALCRICLRRIREPVIVVDWLDLKADQSLHLLRASLPVGGRALTLYGSDQDTCKD</sequence>
<dbReference type="Proteomes" id="UP000232638">
    <property type="component" value="Plasmid pTs417"/>
</dbReference>
<dbReference type="OrthoDB" id="6140187at2"/>
<protein>
    <recommendedName>
        <fullName evidence="3">IS4 family transposase</fullName>
    </recommendedName>
</protein>
<proteinExistence type="predicted"/>
<keyword evidence="2" id="KW-1185">Reference proteome</keyword>
<organism evidence="1 2">
    <name type="scientific">Candidatus Thiodictyon syntrophicum</name>
    <dbReference type="NCBI Taxonomy" id="1166950"/>
    <lineage>
        <taxon>Bacteria</taxon>
        <taxon>Pseudomonadati</taxon>
        <taxon>Pseudomonadota</taxon>
        <taxon>Gammaproteobacteria</taxon>
        <taxon>Chromatiales</taxon>
        <taxon>Chromatiaceae</taxon>
        <taxon>Thiodictyon</taxon>
    </lineage>
</organism>
<dbReference type="EMBL" id="CP020371">
    <property type="protein sequence ID" value="AUB85108.1"/>
    <property type="molecule type" value="Genomic_DNA"/>
</dbReference>
<evidence type="ECO:0000313" key="1">
    <source>
        <dbReference type="EMBL" id="AUB85108.1"/>
    </source>
</evidence>
<geneLocation type="plasmid" evidence="2">
    <name>pts417</name>
</geneLocation>
<dbReference type="PANTHER" id="PTHR35404:SF8">
    <property type="entry name" value="TRANSPOSASE OF TN10"/>
    <property type="match status" value="1"/>
</dbReference>
<keyword evidence="1" id="KW-0614">Plasmid</keyword>
<dbReference type="KEGG" id="tsy:THSYN_29710"/>
<name>A0A2K8UHT1_9GAMM</name>
<dbReference type="RefSeq" id="WP_100922760.1">
    <property type="nucleotide sequence ID" value="NZ_CP020371.1"/>
</dbReference>
<evidence type="ECO:0000313" key="2">
    <source>
        <dbReference type="Proteomes" id="UP000232638"/>
    </source>
</evidence>
<dbReference type="AlphaFoldDB" id="A0A2K8UHT1"/>
<dbReference type="PANTHER" id="PTHR35404">
    <property type="entry name" value="TRANSPOSASE OF TN10"/>
    <property type="match status" value="1"/>
</dbReference>
<evidence type="ECO:0008006" key="3">
    <source>
        <dbReference type="Google" id="ProtNLM"/>
    </source>
</evidence>